<organism evidence="2 3">
    <name type="scientific">Spiribacter aquaticus</name>
    <dbReference type="NCBI Taxonomy" id="1935996"/>
    <lineage>
        <taxon>Bacteria</taxon>
        <taxon>Pseudomonadati</taxon>
        <taxon>Pseudomonadota</taxon>
        <taxon>Gammaproteobacteria</taxon>
        <taxon>Chromatiales</taxon>
        <taxon>Ectothiorhodospiraceae</taxon>
        <taxon>Spiribacter</taxon>
    </lineage>
</organism>
<dbReference type="InterPro" id="IPR000944">
    <property type="entry name" value="Tscrpt_reg_Rrf2"/>
</dbReference>
<dbReference type="PANTHER" id="PTHR33221">
    <property type="entry name" value="WINGED HELIX-TURN-HELIX TRANSCRIPTIONAL REGULATOR, RRF2 FAMILY"/>
    <property type="match status" value="1"/>
</dbReference>
<gene>
    <name evidence="2" type="ORF">FPL11_09735</name>
</gene>
<keyword evidence="1" id="KW-0238">DNA-binding</keyword>
<dbReference type="InterPro" id="IPR036388">
    <property type="entry name" value="WH-like_DNA-bd_sf"/>
</dbReference>
<dbReference type="GO" id="GO:0005829">
    <property type="term" value="C:cytosol"/>
    <property type="evidence" value="ECO:0007669"/>
    <property type="project" value="TreeGrafter"/>
</dbReference>
<dbReference type="NCBIfam" id="TIGR00738">
    <property type="entry name" value="rrf2_super"/>
    <property type="match status" value="1"/>
</dbReference>
<dbReference type="Pfam" id="PF02082">
    <property type="entry name" value="Rrf2"/>
    <property type="match status" value="1"/>
</dbReference>
<dbReference type="EMBL" id="VMKP01000004">
    <property type="protein sequence ID" value="TVO63924.1"/>
    <property type="molecule type" value="Genomic_DNA"/>
</dbReference>
<dbReference type="Gene3D" id="1.10.10.10">
    <property type="entry name" value="Winged helix-like DNA-binding domain superfamily/Winged helix DNA-binding domain"/>
    <property type="match status" value="1"/>
</dbReference>
<dbReference type="PROSITE" id="PS51197">
    <property type="entry name" value="HTH_RRF2_2"/>
    <property type="match status" value="1"/>
</dbReference>
<dbReference type="SUPFAM" id="SSF46785">
    <property type="entry name" value="Winged helix' DNA-binding domain"/>
    <property type="match status" value="1"/>
</dbReference>
<comment type="caution">
    <text evidence="2">The sequence shown here is derived from an EMBL/GenBank/DDBJ whole genome shotgun (WGS) entry which is preliminary data.</text>
</comment>
<keyword evidence="3" id="KW-1185">Reference proteome</keyword>
<dbReference type="Proteomes" id="UP000316688">
    <property type="component" value="Unassembled WGS sequence"/>
</dbReference>
<dbReference type="FunFam" id="1.10.10.10:FF:000026">
    <property type="entry name" value="HTH-type transcriptional regulator IscR"/>
    <property type="match status" value="1"/>
</dbReference>
<dbReference type="PANTHER" id="PTHR33221:SF5">
    <property type="entry name" value="HTH-TYPE TRANSCRIPTIONAL REGULATOR ISCR"/>
    <property type="match status" value="1"/>
</dbReference>
<name>A0A557RFL2_9GAMM</name>
<evidence type="ECO:0000256" key="1">
    <source>
        <dbReference type="ARBA" id="ARBA00023125"/>
    </source>
</evidence>
<protein>
    <submittedName>
        <fullName evidence="2">Rrf2 family transcriptional regulator</fullName>
    </submittedName>
</protein>
<evidence type="ECO:0000313" key="3">
    <source>
        <dbReference type="Proteomes" id="UP000316688"/>
    </source>
</evidence>
<reference evidence="2 3" key="1">
    <citation type="submission" date="2019-07" db="EMBL/GenBank/DDBJ databases">
        <title>Reclasification of Spiribacter aquaticus.</title>
        <authorList>
            <person name="Leon M.J."/>
            <person name="Sanchez-Porro C."/>
            <person name="Ventosa A."/>
        </authorList>
    </citation>
    <scope>NUCLEOTIDE SEQUENCE [LARGE SCALE GENOMIC DNA]</scope>
    <source>
        <strain evidence="2 3">SP30</strain>
    </source>
</reference>
<sequence>MRLSTKGRYALTTIMDLTLHQDGGPVTLADISQRQSLSLSYLEQLFADLRRDGLVHGMRGPGGGYRLARAADTISVAAVIMAVDPPAAAMVDDGGGHDDAGNHCITHDLWSDLSDQIRDFLAGITLADLAADPALVSLDG</sequence>
<evidence type="ECO:0000313" key="2">
    <source>
        <dbReference type="EMBL" id="TVO63924.1"/>
    </source>
</evidence>
<accession>A0A557RFL2</accession>
<dbReference type="RefSeq" id="WP_144348430.1">
    <property type="nucleotide sequence ID" value="NZ_VMKP01000004.1"/>
</dbReference>
<proteinExistence type="predicted"/>
<dbReference type="GO" id="GO:0003677">
    <property type="term" value="F:DNA binding"/>
    <property type="evidence" value="ECO:0007669"/>
    <property type="project" value="UniProtKB-KW"/>
</dbReference>
<dbReference type="AlphaFoldDB" id="A0A557RFL2"/>
<dbReference type="GO" id="GO:0003700">
    <property type="term" value="F:DNA-binding transcription factor activity"/>
    <property type="evidence" value="ECO:0007669"/>
    <property type="project" value="TreeGrafter"/>
</dbReference>
<dbReference type="InterPro" id="IPR036390">
    <property type="entry name" value="WH_DNA-bd_sf"/>
</dbReference>